<gene>
    <name evidence="2" type="ORF">FKG94_11480</name>
</gene>
<dbReference type="NCBIfam" id="NF008528">
    <property type="entry name" value="PRK11463.1-2"/>
    <property type="match status" value="1"/>
</dbReference>
<evidence type="ECO:0000256" key="1">
    <source>
        <dbReference type="SAM" id="Phobius"/>
    </source>
</evidence>
<feature type="transmembrane region" description="Helical" evidence="1">
    <location>
        <begin position="26"/>
        <end position="46"/>
    </location>
</feature>
<proteinExistence type="predicted"/>
<dbReference type="PANTHER" id="PTHR35335">
    <property type="entry name" value="UPF0716 PROTEIN FXSA"/>
    <property type="match status" value="1"/>
</dbReference>
<dbReference type="Pfam" id="PF04186">
    <property type="entry name" value="FxsA"/>
    <property type="match status" value="1"/>
</dbReference>
<dbReference type="AlphaFoldDB" id="A0A545TQT4"/>
<keyword evidence="3" id="KW-1185">Reference proteome</keyword>
<organism evidence="2 3">
    <name type="scientific">Exilibacterium tricleocarpae</name>
    <dbReference type="NCBI Taxonomy" id="2591008"/>
    <lineage>
        <taxon>Bacteria</taxon>
        <taxon>Pseudomonadati</taxon>
        <taxon>Pseudomonadota</taxon>
        <taxon>Gammaproteobacteria</taxon>
        <taxon>Cellvibrionales</taxon>
        <taxon>Cellvibrionaceae</taxon>
        <taxon>Exilibacterium</taxon>
    </lineage>
</organism>
<dbReference type="Proteomes" id="UP000319732">
    <property type="component" value="Unassembled WGS sequence"/>
</dbReference>
<keyword evidence="1" id="KW-0472">Membrane</keyword>
<reference evidence="2 3" key="1">
    <citation type="submission" date="2019-06" db="EMBL/GenBank/DDBJ databases">
        <title>Whole genome sequence for Cellvibrionaceae sp. R142.</title>
        <authorList>
            <person name="Wang G."/>
        </authorList>
    </citation>
    <scope>NUCLEOTIDE SEQUENCE [LARGE SCALE GENOMIC DNA]</scope>
    <source>
        <strain evidence="2 3">R142</strain>
    </source>
</reference>
<name>A0A545TQT4_9GAMM</name>
<dbReference type="OrthoDB" id="9792788at2"/>
<dbReference type="GO" id="GO:0016020">
    <property type="term" value="C:membrane"/>
    <property type="evidence" value="ECO:0007669"/>
    <property type="project" value="InterPro"/>
</dbReference>
<dbReference type="PANTHER" id="PTHR35335:SF1">
    <property type="entry name" value="UPF0716 PROTEIN FXSA"/>
    <property type="match status" value="1"/>
</dbReference>
<evidence type="ECO:0000313" key="3">
    <source>
        <dbReference type="Proteomes" id="UP000319732"/>
    </source>
</evidence>
<comment type="caution">
    <text evidence="2">The sequence shown here is derived from an EMBL/GenBank/DDBJ whole genome shotgun (WGS) entry which is preliminary data.</text>
</comment>
<evidence type="ECO:0000313" key="2">
    <source>
        <dbReference type="EMBL" id="TQV79481.1"/>
    </source>
</evidence>
<keyword evidence="1" id="KW-0812">Transmembrane</keyword>
<sequence>MRSLLLLFVAVPIVEIWILIKVGSQIGALFTIAVVILTAVVGVGLLRQQGLSTLLRARQRLQMEEIPAQEVIEGLFIAFGGALLLTPGFLTDAVGFACLLPVSRRLMVRRLQPRVAVWQSTRRPPDSRTLEGEFKRHD</sequence>
<accession>A0A545TQT4</accession>
<dbReference type="EMBL" id="VHSG01000011">
    <property type="protein sequence ID" value="TQV79481.1"/>
    <property type="molecule type" value="Genomic_DNA"/>
</dbReference>
<dbReference type="RefSeq" id="WP_142904371.1">
    <property type="nucleotide sequence ID" value="NZ_ML660092.1"/>
</dbReference>
<keyword evidence="1" id="KW-1133">Transmembrane helix</keyword>
<dbReference type="InterPro" id="IPR007313">
    <property type="entry name" value="FxsA"/>
</dbReference>
<protein>
    <submittedName>
        <fullName evidence="2">FxsA family protein</fullName>
    </submittedName>
</protein>